<feature type="compositionally biased region" description="Low complexity" evidence="1">
    <location>
        <begin position="1"/>
        <end position="14"/>
    </location>
</feature>
<accession>A0A921L3E9</accession>
<organism evidence="2 3">
    <name type="scientific">Gallibacterium anatis</name>
    <dbReference type="NCBI Taxonomy" id="750"/>
    <lineage>
        <taxon>Bacteria</taxon>
        <taxon>Pseudomonadati</taxon>
        <taxon>Pseudomonadota</taxon>
        <taxon>Gammaproteobacteria</taxon>
        <taxon>Pasteurellales</taxon>
        <taxon>Pasteurellaceae</taxon>
        <taxon>Gallibacterium</taxon>
    </lineage>
</organism>
<comment type="caution">
    <text evidence="2">The sequence shown here is derived from an EMBL/GenBank/DDBJ whole genome shotgun (WGS) entry which is preliminary data.</text>
</comment>
<proteinExistence type="predicted"/>
<protein>
    <submittedName>
        <fullName evidence="2">Hemagglutinin repeat-containing protein</fullName>
    </submittedName>
</protein>
<feature type="region of interest" description="Disordered" evidence="1">
    <location>
        <begin position="1"/>
        <end position="30"/>
    </location>
</feature>
<feature type="non-terminal residue" evidence="2">
    <location>
        <position position="54"/>
    </location>
</feature>
<dbReference type="EMBL" id="DYVQ01000057">
    <property type="protein sequence ID" value="HJF73808.1"/>
    <property type="molecule type" value="Genomic_DNA"/>
</dbReference>
<evidence type="ECO:0000256" key="1">
    <source>
        <dbReference type="SAM" id="MobiDB-lite"/>
    </source>
</evidence>
<dbReference type="AlphaFoldDB" id="A0A921L3E9"/>
<reference evidence="2" key="1">
    <citation type="journal article" date="2021" name="PeerJ">
        <title>Extensive microbial diversity within the chicken gut microbiome revealed by metagenomics and culture.</title>
        <authorList>
            <person name="Gilroy R."/>
            <person name="Ravi A."/>
            <person name="Getino M."/>
            <person name="Pursley I."/>
            <person name="Horton D.L."/>
            <person name="Alikhan N.F."/>
            <person name="Baker D."/>
            <person name="Gharbi K."/>
            <person name="Hall N."/>
            <person name="Watson M."/>
            <person name="Adriaenssens E.M."/>
            <person name="Foster-Nyarko E."/>
            <person name="Jarju S."/>
            <person name="Secka A."/>
            <person name="Antonio M."/>
            <person name="Oren A."/>
            <person name="Chaudhuri R.R."/>
            <person name="La Ragione R."/>
            <person name="Hildebrand F."/>
            <person name="Pallen M.J."/>
        </authorList>
    </citation>
    <scope>NUCLEOTIDE SEQUENCE</scope>
    <source>
        <strain evidence="2">ChiHjej11B10-15683</strain>
    </source>
</reference>
<evidence type="ECO:0000313" key="3">
    <source>
        <dbReference type="Proteomes" id="UP000749334"/>
    </source>
</evidence>
<sequence length="54" mass="5544">MSAISKKYKSTSSSETLQASHQGSTLNAGKVNLTTTESDLTLIGSTITAGNAKL</sequence>
<dbReference type="GO" id="GO:0003824">
    <property type="term" value="F:catalytic activity"/>
    <property type="evidence" value="ECO:0007669"/>
    <property type="project" value="UniProtKB-ARBA"/>
</dbReference>
<dbReference type="Proteomes" id="UP000749334">
    <property type="component" value="Unassembled WGS sequence"/>
</dbReference>
<dbReference type="InterPro" id="IPR025157">
    <property type="entry name" value="Hemagglutinin_rpt"/>
</dbReference>
<name>A0A921L3E9_9PAST</name>
<evidence type="ECO:0000313" key="2">
    <source>
        <dbReference type="EMBL" id="HJF73808.1"/>
    </source>
</evidence>
<feature type="compositionally biased region" description="Polar residues" evidence="1">
    <location>
        <begin position="15"/>
        <end position="30"/>
    </location>
</feature>
<reference evidence="2" key="2">
    <citation type="submission" date="2021-09" db="EMBL/GenBank/DDBJ databases">
        <authorList>
            <person name="Gilroy R."/>
        </authorList>
    </citation>
    <scope>NUCLEOTIDE SEQUENCE</scope>
    <source>
        <strain evidence="2">ChiHjej11B10-15683</strain>
    </source>
</reference>
<gene>
    <name evidence="2" type="ORF">K8W15_06395</name>
</gene>
<dbReference type="Pfam" id="PF13332">
    <property type="entry name" value="Fil_haemagg_2"/>
    <property type="match status" value="1"/>
</dbReference>